<comment type="caution">
    <text evidence="2">The sequence shown here is derived from an EMBL/GenBank/DDBJ whole genome shotgun (WGS) entry which is preliminary data.</text>
</comment>
<dbReference type="EMBL" id="AYSL01001921">
    <property type="protein sequence ID" value="KTF05229.1"/>
    <property type="molecule type" value="Genomic_DNA"/>
</dbReference>
<feature type="domain" description="Carbohydrate kinase FGGY N-terminal" evidence="1">
    <location>
        <begin position="4"/>
        <end position="54"/>
    </location>
</feature>
<proteinExistence type="predicted"/>
<dbReference type="InterPro" id="IPR043129">
    <property type="entry name" value="ATPase_NBD"/>
</dbReference>
<dbReference type="Pfam" id="PF00370">
    <property type="entry name" value="FGGY_N"/>
    <property type="match status" value="1"/>
</dbReference>
<dbReference type="AlphaFoldDB" id="A0A1B6NPA7"/>
<gene>
    <name evidence="2" type="ORF">MGSAQ_003275</name>
</gene>
<keyword evidence="2" id="KW-0418">Kinase</keyword>
<sequence>MAGYILALDQGTTSSRAILYDDHARPIKMAQQPTTLQTPKAGFVEQDAQQIWQTQ</sequence>
<dbReference type="SUPFAM" id="SSF53067">
    <property type="entry name" value="Actin-like ATPase domain"/>
    <property type="match status" value="1"/>
</dbReference>
<dbReference type="InterPro" id="IPR018484">
    <property type="entry name" value="FGGY_N"/>
</dbReference>
<accession>A0A1B6NPA7</accession>
<name>A0A1B6NPA7_9ZZZZ</name>
<evidence type="ECO:0000259" key="1">
    <source>
        <dbReference type="Pfam" id="PF00370"/>
    </source>
</evidence>
<dbReference type="Gene3D" id="3.30.420.40">
    <property type="match status" value="1"/>
</dbReference>
<organism evidence="2">
    <name type="scientific">marine sediment metagenome</name>
    <dbReference type="NCBI Taxonomy" id="412755"/>
    <lineage>
        <taxon>unclassified sequences</taxon>
        <taxon>metagenomes</taxon>
        <taxon>ecological metagenomes</taxon>
    </lineage>
</organism>
<evidence type="ECO:0000313" key="2">
    <source>
        <dbReference type="EMBL" id="KTF05229.1"/>
    </source>
</evidence>
<dbReference type="GO" id="GO:0005975">
    <property type="term" value="P:carbohydrate metabolic process"/>
    <property type="evidence" value="ECO:0007669"/>
    <property type="project" value="InterPro"/>
</dbReference>
<reference evidence="2" key="1">
    <citation type="submission" date="2013-11" db="EMBL/GenBank/DDBJ databases">
        <title>Microbial diversity, functional groups and degradation webs in Northern and Southern Mediterranean and Red Sea marine crude oil polluted sites.</title>
        <authorList>
            <person name="Daffonchio D."/>
            <person name="Mapelli F."/>
            <person name="Ferrer M."/>
            <person name="Richter M."/>
            <person name="Cherif A."/>
            <person name="Malkawi H.I."/>
            <person name="Yakimov M.M."/>
            <person name="Abdel-Fattah Y.R."/>
            <person name="Blaghen M."/>
            <person name="Golyshin P.N."/>
            <person name="Kalogerakis N."/>
            <person name="Boon N."/>
            <person name="Magagnini M."/>
            <person name="Fava F."/>
        </authorList>
    </citation>
    <scope>NUCLEOTIDE SEQUENCE</scope>
</reference>
<dbReference type="GO" id="GO:0016301">
    <property type="term" value="F:kinase activity"/>
    <property type="evidence" value="ECO:0007669"/>
    <property type="project" value="UniProtKB-KW"/>
</dbReference>
<feature type="non-terminal residue" evidence="2">
    <location>
        <position position="55"/>
    </location>
</feature>
<protein>
    <submittedName>
        <fullName evidence="2">Glycerol kinase protein</fullName>
    </submittedName>
</protein>
<keyword evidence="2" id="KW-0808">Transferase</keyword>